<name>A0A5B7HTR0_PORTR</name>
<proteinExistence type="predicted"/>
<keyword evidence="2" id="KW-1185">Reference proteome</keyword>
<organism evidence="1 2">
    <name type="scientific">Portunus trituberculatus</name>
    <name type="common">Swimming crab</name>
    <name type="synonym">Neptunus trituberculatus</name>
    <dbReference type="NCBI Taxonomy" id="210409"/>
    <lineage>
        <taxon>Eukaryota</taxon>
        <taxon>Metazoa</taxon>
        <taxon>Ecdysozoa</taxon>
        <taxon>Arthropoda</taxon>
        <taxon>Crustacea</taxon>
        <taxon>Multicrustacea</taxon>
        <taxon>Malacostraca</taxon>
        <taxon>Eumalacostraca</taxon>
        <taxon>Eucarida</taxon>
        <taxon>Decapoda</taxon>
        <taxon>Pleocyemata</taxon>
        <taxon>Brachyura</taxon>
        <taxon>Eubrachyura</taxon>
        <taxon>Portunoidea</taxon>
        <taxon>Portunidae</taxon>
        <taxon>Portuninae</taxon>
        <taxon>Portunus</taxon>
    </lineage>
</organism>
<dbReference type="AlphaFoldDB" id="A0A5B7HTR0"/>
<reference evidence="1 2" key="1">
    <citation type="submission" date="2019-05" db="EMBL/GenBank/DDBJ databases">
        <title>Another draft genome of Portunus trituberculatus and its Hox gene families provides insights of decapod evolution.</title>
        <authorList>
            <person name="Jeong J.-H."/>
            <person name="Song I."/>
            <person name="Kim S."/>
            <person name="Choi T."/>
            <person name="Kim D."/>
            <person name="Ryu S."/>
            <person name="Kim W."/>
        </authorList>
    </citation>
    <scope>NUCLEOTIDE SEQUENCE [LARGE SCALE GENOMIC DNA]</scope>
    <source>
        <tissue evidence="1">Muscle</tissue>
    </source>
</reference>
<accession>A0A5B7HTR0</accession>
<gene>
    <name evidence="1" type="ORF">E2C01_070267</name>
</gene>
<comment type="caution">
    <text evidence="1">The sequence shown here is derived from an EMBL/GenBank/DDBJ whole genome shotgun (WGS) entry which is preliminary data.</text>
</comment>
<sequence>MSAKVHISSGRINYCEEGWAGAERGVAGRVRTRWGGAGRGRERKELVGLGTLVVGKRGNVQIYGL</sequence>
<dbReference type="EMBL" id="VSRR010042047">
    <property type="protein sequence ID" value="MPC75870.1"/>
    <property type="molecule type" value="Genomic_DNA"/>
</dbReference>
<dbReference type="Proteomes" id="UP000324222">
    <property type="component" value="Unassembled WGS sequence"/>
</dbReference>
<evidence type="ECO:0000313" key="2">
    <source>
        <dbReference type="Proteomes" id="UP000324222"/>
    </source>
</evidence>
<protein>
    <submittedName>
        <fullName evidence="1">Uncharacterized protein</fullName>
    </submittedName>
</protein>
<evidence type="ECO:0000313" key="1">
    <source>
        <dbReference type="EMBL" id="MPC75870.1"/>
    </source>
</evidence>